<feature type="domain" description="CobQ/CobB/MinD/ParA nucleotide binding" evidence="1">
    <location>
        <begin position="6"/>
        <end position="183"/>
    </location>
</feature>
<evidence type="ECO:0000259" key="1">
    <source>
        <dbReference type="Pfam" id="PF01656"/>
    </source>
</evidence>
<dbReference type="NCBIfam" id="NF041546">
    <property type="entry name" value="ParA_partition"/>
    <property type="match status" value="1"/>
</dbReference>
<dbReference type="EMBL" id="JAAQPH010000016">
    <property type="protein sequence ID" value="NIA70774.1"/>
    <property type="molecule type" value="Genomic_DNA"/>
</dbReference>
<dbReference type="InterPro" id="IPR050678">
    <property type="entry name" value="DNA_Partitioning_ATPase"/>
</dbReference>
<proteinExistence type="predicted"/>
<dbReference type="Gene3D" id="3.40.50.300">
    <property type="entry name" value="P-loop containing nucleotide triphosphate hydrolases"/>
    <property type="match status" value="1"/>
</dbReference>
<dbReference type="RefSeq" id="WP_167227728.1">
    <property type="nucleotide sequence ID" value="NZ_JAAQPH010000016.1"/>
</dbReference>
<dbReference type="PANTHER" id="PTHR13696">
    <property type="entry name" value="P-LOOP CONTAINING NUCLEOSIDE TRIPHOSPHATE HYDROLASE"/>
    <property type="match status" value="1"/>
</dbReference>
<dbReference type="Pfam" id="PF01656">
    <property type="entry name" value="CbiA"/>
    <property type="match status" value="1"/>
</dbReference>
<organism evidence="2 3">
    <name type="scientific">Pelagibius litoralis</name>
    <dbReference type="NCBI Taxonomy" id="374515"/>
    <lineage>
        <taxon>Bacteria</taxon>
        <taxon>Pseudomonadati</taxon>
        <taxon>Pseudomonadota</taxon>
        <taxon>Alphaproteobacteria</taxon>
        <taxon>Rhodospirillales</taxon>
        <taxon>Rhodovibrionaceae</taxon>
        <taxon>Pelagibius</taxon>
    </lineage>
</organism>
<dbReference type="PANTHER" id="PTHR13696:SF96">
    <property type="entry name" value="COBQ_COBB_MIND_PARA NUCLEOTIDE BINDING DOMAIN-CONTAINING PROTEIN"/>
    <property type="match status" value="1"/>
</dbReference>
<dbReference type="InterPro" id="IPR002586">
    <property type="entry name" value="CobQ/CobB/MinD/ParA_Nub-bd_dom"/>
</dbReference>
<evidence type="ECO:0000313" key="2">
    <source>
        <dbReference type="EMBL" id="NIA70774.1"/>
    </source>
</evidence>
<dbReference type="CDD" id="cd02042">
    <property type="entry name" value="ParAB_family"/>
    <property type="match status" value="1"/>
</dbReference>
<gene>
    <name evidence="2" type="ORF">HBA54_19420</name>
</gene>
<dbReference type="Proteomes" id="UP000761264">
    <property type="component" value="Unassembled WGS sequence"/>
</dbReference>
<evidence type="ECO:0000313" key="3">
    <source>
        <dbReference type="Proteomes" id="UP000761264"/>
    </source>
</evidence>
<sequence>MAAKILTVAQQKGGAGKTTLAVNLAVAYLQAKKRVAVADIDPQRSFTMWHALRQELQGEDSGPTVSTVAGWKLAVEIDRLKRDHDVVIIDSPPHAETDSKIAVRQAELVIVPVQPSPMDVWATEAILDLALQEKVPALLVLNRVPPRANLTEEMMFEIRDYGAKIARSQIGNRVGFAGAMLKGLGVTEFQNRGRAAQEIRALSKEVLRLTG</sequence>
<dbReference type="AlphaFoldDB" id="A0A967F0J3"/>
<dbReference type="InterPro" id="IPR027417">
    <property type="entry name" value="P-loop_NTPase"/>
</dbReference>
<protein>
    <submittedName>
        <fullName evidence="2">ParA family protein</fullName>
    </submittedName>
</protein>
<reference evidence="2" key="1">
    <citation type="submission" date="2020-03" db="EMBL/GenBank/DDBJ databases">
        <title>Genome of Pelagibius litoralis DSM 21314T.</title>
        <authorList>
            <person name="Wang G."/>
        </authorList>
    </citation>
    <scope>NUCLEOTIDE SEQUENCE</scope>
    <source>
        <strain evidence="2">DSM 21314</strain>
    </source>
</reference>
<name>A0A967F0J3_9PROT</name>
<dbReference type="InterPro" id="IPR048089">
    <property type="entry name" value="McdA"/>
</dbReference>
<comment type="caution">
    <text evidence="2">The sequence shown here is derived from an EMBL/GenBank/DDBJ whole genome shotgun (WGS) entry which is preliminary data.</text>
</comment>
<dbReference type="PIRSF" id="PIRSF009320">
    <property type="entry name" value="Nuc_binding_HP_1000"/>
    <property type="match status" value="1"/>
</dbReference>
<dbReference type="SUPFAM" id="SSF52540">
    <property type="entry name" value="P-loop containing nucleoside triphosphate hydrolases"/>
    <property type="match status" value="1"/>
</dbReference>
<accession>A0A967F0J3</accession>
<keyword evidence="3" id="KW-1185">Reference proteome</keyword>